<gene>
    <name evidence="12" type="ORF">Cvel_24631</name>
</gene>
<dbReference type="CDD" id="cd02440">
    <property type="entry name" value="AdoMet_MTases"/>
    <property type="match status" value="1"/>
</dbReference>
<evidence type="ECO:0000259" key="11">
    <source>
        <dbReference type="Pfam" id="PF12589"/>
    </source>
</evidence>
<dbReference type="Pfam" id="PF08241">
    <property type="entry name" value="Methyltransf_11"/>
    <property type="match status" value="1"/>
</dbReference>
<evidence type="ECO:0000256" key="9">
    <source>
        <dbReference type="SAM" id="MobiDB-lite"/>
    </source>
</evidence>
<feature type="region of interest" description="Disordered" evidence="9">
    <location>
        <begin position="214"/>
        <end position="283"/>
    </location>
</feature>
<feature type="domain" description="Methyltransferase type 11" evidence="10">
    <location>
        <begin position="53"/>
        <end position="155"/>
    </location>
</feature>
<accession>A0A0G4H443</accession>
<dbReference type="EMBL" id="CDMZ01001861">
    <property type="protein sequence ID" value="CEM38522.1"/>
    <property type="molecule type" value="Genomic_DNA"/>
</dbReference>
<dbReference type="Pfam" id="PF12589">
    <property type="entry name" value="WBS_methylT"/>
    <property type="match status" value="1"/>
</dbReference>
<feature type="domain" description="18S rRNA (guanine(1575)-N(7))-methyltransferase Bud23 C-terminal" evidence="11">
    <location>
        <begin position="199"/>
        <end position="280"/>
    </location>
</feature>
<reference evidence="12" key="1">
    <citation type="submission" date="2014-11" db="EMBL/GenBank/DDBJ databases">
        <authorList>
            <person name="Otto D Thomas"/>
            <person name="Naeem Raeece"/>
        </authorList>
    </citation>
    <scope>NUCLEOTIDE SEQUENCE</scope>
</reference>
<dbReference type="GO" id="GO:0016435">
    <property type="term" value="F:rRNA (guanine) methyltransferase activity"/>
    <property type="evidence" value="ECO:0007669"/>
    <property type="project" value="InterPro"/>
</dbReference>
<organism evidence="12">
    <name type="scientific">Chromera velia CCMP2878</name>
    <dbReference type="NCBI Taxonomy" id="1169474"/>
    <lineage>
        <taxon>Eukaryota</taxon>
        <taxon>Sar</taxon>
        <taxon>Alveolata</taxon>
        <taxon>Colpodellida</taxon>
        <taxon>Chromeraceae</taxon>
        <taxon>Chromera</taxon>
    </lineage>
</organism>
<name>A0A0G4H443_9ALVE</name>
<keyword evidence="6" id="KW-0808">Transferase</keyword>
<sequence length="283" mass="31511">MSRPEHLAPPEIFYNEEEADKYASSSRMIEIQSRMSERAVELLLLPDRPCMILDVGCGSGISGDVLSEKGHTWVGVDISQAMLEVARNREVEGDIMLGDAGQGFGFRPGVFDGVISISAIQWLCNADRKGHEPFKRLCAFFKSLYNCLTRGGRAALQFYPETPSQVEMITAAAMRNGFGGGLVVDYPNSTRAKKYFLCLYAGFVSVPPQMPKALDGVPEDEAREATARSSGRERERVNRKAAKAASKVKGKDWVIQKKERHRRQGKVVKTDSKYTGRRRPARF</sequence>
<evidence type="ECO:0000259" key="10">
    <source>
        <dbReference type="Pfam" id="PF08241"/>
    </source>
</evidence>
<evidence type="ECO:0000256" key="8">
    <source>
        <dbReference type="ARBA" id="ARBA00023242"/>
    </source>
</evidence>
<evidence type="ECO:0000256" key="3">
    <source>
        <dbReference type="ARBA" id="ARBA00005547"/>
    </source>
</evidence>
<dbReference type="PhylomeDB" id="A0A0G4H443"/>
<dbReference type="GO" id="GO:0070476">
    <property type="term" value="P:rRNA (guanine-N7)-methylation"/>
    <property type="evidence" value="ECO:0007669"/>
    <property type="project" value="InterPro"/>
</dbReference>
<evidence type="ECO:0000256" key="1">
    <source>
        <dbReference type="ARBA" id="ARBA00004123"/>
    </source>
</evidence>
<keyword evidence="7" id="KW-0949">S-adenosyl-L-methionine</keyword>
<dbReference type="PANTHER" id="PTHR12734:SF0">
    <property type="entry name" value="18S RRNA (GUANINE-N(7))-METHYLTRANSFERASE-RELATED"/>
    <property type="match status" value="1"/>
</dbReference>
<evidence type="ECO:0000256" key="5">
    <source>
        <dbReference type="ARBA" id="ARBA00022603"/>
    </source>
</evidence>
<comment type="similarity">
    <text evidence="3">Belongs to the class I-like SAM-binding methyltransferase superfamily. BUD23/WBSCR22 family.</text>
</comment>
<evidence type="ECO:0000256" key="6">
    <source>
        <dbReference type="ARBA" id="ARBA00022679"/>
    </source>
</evidence>
<dbReference type="SUPFAM" id="SSF53335">
    <property type="entry name" value="S-adenosyl-L-methionine-dependent methyltransferases"/>
    <property type="match status" value="1"/>
</dbReference>
<feature type="compositionally biased region" description="Basic and acidic residues" evidence="9">
    <location>
        <begin position="223"/>
        <end position="238"/>
    </location>
</feature>
<dbReference type="VEuPathDB" id="CryptoDB:Cvel_24631"/>
<evidence type="ECO:0000256" key="4">
    <source>
        <dbReference type="ARBA" id="ARBA00022490"/>
    </source>
</evidence>
<dbReference type="PANTHER" id="PTHR12734">
    <property type="entry name" value="METHYLTRANSFERASE-RELATED"/>
    <property type="match status" value="1"/>
</dbReference>
<dbReference type="InterPro" id="IPR039769">
    <property type="entry name" value="Bud23-like"/>
</dbReference>
<dbReference type="FunFam" id="3.40.50.150:FF:000017">
    <property type="entry name" value="probable 18S rRNA (Guanine-N(7))-methyltransferase"/>
    <property type="match status" value="1"/>
</dbReference>
<dbReference type="InterPro" id="IPR013216">
    <property type="entry name" value="Methyltransf_11"/>
</dbReference>
<dbReference type="GO" id="GO:0005737">
    <property type="term" value="C:cytoplasm"/>
    <property type="evidence" value="ECO:0007669"/>
    <property type="project" value="UniProtKB-SubCell"/>
</dbReference>
<evidence type="ECO:0000256" key="7">
    <source>
        <dbReference type="ARBA" id="ARBA00022691"/>
    </source>
</evidence>
<dbReference type="Gene3D" id="3.40.50.150">
    <property type="entry name" value="Vaccinia Virus protein VP39"/>
    <property type="match status" value="1"/>
</dbReference>
<dbReference type="AlphaFoldDB" id="A0A0G4H443"/>
<keyword evidence="8" id="KW-0539">Nucleus</keyword>
<protein>
    <recommendedName>
        <fullName evidence="13">Methyltransferase type 11 domain-containing protein</fullName>
    </recommendedName>
</protein>
<dbReference type="GO" id="GO:0005730">
    <property type="term" value="C:nucleolus"/>
    <property type="evidence" value="ECO:0007669"/>
    <property type="project" value="UniProtKB-ARBA"/>
</dbReference>
<evidence type="ECO:0000313" key="12">
    <source>
        <dbReference type="EMBL" id="CEM38522.1"/>
    </source>
</evidence>
<comment type="subcellular location">
    <subcellularLocation>
        <location evidence="2">Cytoplasm</location>
    </subcellularLocation>
    <subcellularLocation>
        <location evidence="1">Nucleus</location>
    </subcellularLocation>
</comment>
<proteinExistence type="inferred from homology"/>
<dbReference type="InterPro" id="IPR022238">
    <property type="entry name" value="Bud23_C"/>
</dbReference>
<keyword evidence="4" id="KW-0963">Cytoplasm</keyword>
<evidence type="ECO:0008006" key="13">
    <source>
        <dbReference type="Google" id="ProtNLM"/>
    </source>
</evidence>
<feature type="compositionally biased region" description="Basic residues" evidence="9">
    <location>
        <begin position="239"/>
        <end position="248"/>
    </location>
</feature>
<keyword evidence="5" id="KW-0489">Methyltransferase</keyword>
<dbReference type="InterPro" id="IPR029063">
    <property type="entry name" value="SAM-dependent_MTases_sf"/>
</dbReference>
<evidence type="ECO:0000256" key="2">
    <source>
        <dbReference type="ARBA" id="ARBA00004496"/>
    </source>
</evidence>